<dbReference type="SUPFAM" id="SSF52047">
    <property type="entry name" value="RNI-like"/>
    <property type="match status" value="1"/>
</dbReference>
<dbReference type="AlphaFoldDB" id="A0A8H7D516"/>
<accession>A0A8H7D516</accession>
<dbReference type="Proteomes" id="UP000620124">
    <property type="component" value="Unassembled WGS sequence"/>
</dbReference>
<reference evidence="1" key="1">
    <citation type="submission" date="2020-05" db="EMBL/GenBank/DDBJ databases">
        <title>Mycena genomes resolve the evolution of fungal bioluminescence.</title>
        <authorList>
            <person name="Tsai I.J."/>
        </authorList>
    </citation>
    <scope>NUCLEOTIDE SEQUENCE</scope>
    <source>
        <strain evidence="1">CCC161011</strain>
    </source>
</reference>
<dbReference type="EMBL" id="JACAZI010000004">
    <property type="protein sequence ID" value="KAF7362544.1"/>
    <property type="molecule type" value="Genomic_DNA"/>
</dbReference>
<dbReference type="OrthoDB" id="3037898at2759"/>
<evidence type="ECO:0000313" key="2">
    <source>
        <dbReference type="Proteomes" id="UP000620124"/>
    </source>
</evidence>
<proteinExistence type="predicted"/>
<name>A0A8H7D516_9AGAR</name>
<protein>
    <submittedName>
        <fullName evidence="1">Ubiquitin family protein</fullName>
    </submittedName>
</protein>
<gene>
    <name evidence="1" type="ORF">MVEN_00602500</name>
</gene>
<keyword evidence="2" id="KW-1185">Reference proteome</keyword>
<evidence type="ECO:0000313" key="1">
    <source>
        <dbReference type="EMBL" id="KAF7362544.1"/>
    </source>
</evidence>
<sequence length="486" mass="54721">MTLPDREVSKSQRKGSLLKFWKKTPAARGQNSDSNALVLPPEIWLDIIACISDHELEPLSRVSRHLRSMALPLYFRSQHIFPFLETFAFRWQNKSLELAGYQHRSLQRLGFLSSERISPCVQNILISPYPPSYNRRHRVHHSPVDAVMWRLLSLLPQFQNLRRLILHFPFCNDALLSVLEPLHLDSFELEVMPTALLSIPIPARKEFIFNRSESPNQAFPPAELSLNFLSPESIERMVAGPTGTDTLTRALLSPPCGFPSLKFLDLSLRFAASPDFLAALAACRNLTSIRLRSSVMDAPPAYLLPILHQLGHTIEDLELSVTIVPVWLLETIRDIFPVLSTLSINTHLDAFHPGAVMRHSLPVPSPLYATLALPSGMRLTVLRLGLQLAGTASVSASEQIRESACTAVQAFPVDYDPTSWMRWSVEESWYCVEWTRSAADAEHEVASAQDGTLRIEYKEYCVEGFERGTRISSSTLKESAERMAMV</sequence>
<organism evidence="1 2">
    <name type="scientific">Mycena venus</name>
    <dbReference type="NCBI Taxonomy" id="2733690"/>
    <lineage>
        <taxon>Eukaryota</taxon>
        <taxon>Fungi</taxon>
        <taxon>Dikarya</taxon>
        <taxon>Basidiomycota</taxon>
        <taxon>Agaricomycotina</taxon>
        <taxon>Agaricomycetes</taxon>
        <taxon>Agaricomycetidae</taxon>
        <taxon>Agaricales</taxon>
        <taxon>Marasmiineae</taxon>
        <taxon>Mycenaceae</taxon>
        <taxon>Mycena</taxon>
    </lineage>
</organism>
<comment type="caution">
    <text evidence="1">The sequence shown here is derived from an EMBL/GenBank/DDBJ whole genome shotgun (WGS) entry which is preliminary data.</text>
</comment>